<dbReference type="RefSeq" id="WP_160631570.1">
    <property type="nucleotide sequence ID" value="NZ_WWNE01000003.1"/>
</dbReference>
<accession>A0A6N9NJX8</accession>
<sequence length="134" mass="15272">MRKDIDIPDVKGVYVAIVPEKIEGELSWYVNLINDNESSLTNVMVSSSGYLKKQNGEEIRTSVLRHMIADLPPQSYAKVESIMEDVFQLNNQFWVSYQMNGKMYDKKYIFLAESISEDNFSVIPVIGSKGVLIK</sequence>
<reference evidence="1 2" key="1">
    <citation type="submission" date="2019-12" db="EMBL/GenBank/DDBJ databases">
        <authorList>
            <person name="Zhao J."/>
        </authorList>
    </citation>
    <scope>NUCLEOTIDE SEQUENCE [LARGE SCALE GENOMIC DNA]</scope>
    <source>
        <strain evidence="1 2">S-15</strain>
    </source>
</reference>
<name>A0A6N9NJX8_9FLAO</name>
<dbReference type="Proteomes" id="UP000470771">
    <property type="component" value="Unassembled WGS sequence"/>
</dbReference>
<evidence type="ECO:0000313" key="1">
    <source>
        <dbReference type="EMBL" id="NBG64945.1"/>
    </source>
</evidence>
<dbReference type="AlphaFoldDB" id="A0A6N9NJX8"/>
<organism evidence="1 2">
    <name type="scientific">Acidiluteibacter ferrifornacis</name>
    <dbReference type="NCBI Taxonomy" id="2692424"/>
    <lineage>
        <taxon>Bacteria</taxon>
        <taxon>Pseudomonadati</taxon>
        <taxon>Bacteroidota</taxon>
        <taxon>Flavobacteriia</taxon>
        <taxon>Flavobacteriales</taxon>
        <taxon>Cryomorphaceae</taxon>
        <taxon>Acidiluteibacter</taxon>
    </lineage>
</organism>
<protein>
    <submittedName>
        <fullName evidence="1">Uncharacterized protein</fullName>
    </submittedName>
</protein>
<keyword evidence="2" id="KW-1185">Reference proteome</keyword>
<evidence type="ECO:0000313" key="2">
    <source>
        <dbReference type="Proteomes" id="UP000470771"/>
    </source>
</evidence>
<gene>
    <name evidence="1" type="ORF">GQN54_02370</name>
</gene>
<proteinExistence type="predicted"/>
<comment type="caution">
    <text evidence="1">The sequence shown here is derived from an EMBL/GenBank/DDBJ whole genome shotgun (WGS) entry which is preliminary data.</text>
</comment>
<dbReference type="EMBL" id="WWNE01000003">
    <property type="protein sequence ID" value="NBG64945.1"/>
    <property type="molecule type" value="Genomic_DNA"/>
</dbReference>